<dbReference type="OrthoDB" id="4313861at2"/>
<name>A0A4V6AVM0_STRLS</name>
<evidence type="ECO:0000313" key="3">
    <source>
        <dbReference type="Proteomes" id="UP000305929"/>
    </source>
</evidence>
<feature type="region of interest" description="Disordered" evidence="1">
    <location>
        <begin position="1"/>
        <end position="49"/>
    </location>
</feature>
<dbReference type="AlphaFoldDB" id="A0A4V6AVM0"/>
<gene>
    <name evidence="2" type="ORF">E4U91_09080</name>
</gene>
<keyword evidence="3" id="KW-1185">Reference proteome</keyword>
<protein>
    <submittedName>
        <fullName evidence="2">Uncharacterized protein</fullName>
    </submittedName>
</protein>
<evidence type="ECO:0000256" key="1">
    <source>
        <dbReference type="SAM" id="MobiDB-lite"/>
    </source>
</evidence>
<sequence length="122" mass="13260">MGIRMLHRRTAHARVDATSAAKTQVKPDTPPFATVPARAPGAASPRLPRTARTALRDAVAPARRGLNRLWDSTAWQVTRGYLDLALGAFERLPRPRRTLRIVLTPAPAPAPFTARPDGSAPR</sequence>
<reference evidence="2 3" key="1">
    <citation type="submission" date="2019-04" db="EMBL/GenBank/DDBJ databases">
        <title>Streptomyces lasaliensis sp. nov., an Actinomycete isolated from soil which produces the polyether antibiotic lasalocid.</title>
        <authorList>
            <person name="Erwin G."/>
            <person name="Haber C."/>
        </authorList>
    </citation>
    <scope>NUCLEOTIDE SEQUENCE [LARGE SCALE GENOMIC DNA]</scope>
    <source>
        <strain evidence="2 3">X-537</strain>
    </source>
</reference>
<accession>A0A4V6AVM0</accession>
<dbReference type="Proteomes" id="UP000305929">
    <property type="component" value="Unassembled WGS sequence"/>
</dbReference>
<dbReference type="EMBL" id="SZNQ01000001">
    <property type="protein sequence ID" value="TKT00263.1"/>
    <property type="molecule type" value="Genomic_DNA"/>
</dbReference>
<proteinExistence type="predicted"/>
<organism evidence="2 3">
    <name type="scientific">Streptomyces lasalocidi</name>
    <name type="common">Streptomyces lasaliensis</name>
    <dbReference type="NCBI Taxonomy" id="324833"/>
    <lineage>
        <taxon>Bacteria</taxon>
        <taxon>Bacillati</taxon>
        <taxon>Actinomycetota</taxon>
        <taxon>Actinomycetes</taxon>
        <taxon>Kitasatosporales</taxon>
        <taxon>Streptomycetaceae</taxon>
        <taxon>Streptomyces</taxon>
    </lineage>
</organism>
<feature type="compositionally biased region" description="Basic residues" evidence="1">
    <location>
        <begin position="1"/>
        <end position="12"/>
    </location>
</feature>
<evidence type="ECO:0000313" key="2">
    <source>
        <dbReference type="EMBL" id="TKT00263.1"/>
    </source>
</evidence>
<comment type="caution">
    <text evidence="2">The sequence shown here is derived from an EMBL/GenBank/DDBJ whole genome shotgun (WGS) entry which is preliminary data.</text>
</comment>
<dbReference type="RefSeq" id="WP_137306372.1">
    <property type="nucleotide sequence ID" value="NZ_SZNQ01000001.1"/>
</dbReference>